<organism evidence="6 7">
    <name type="scientific">Shewanella mangrovi</name>
    <dbReference type="NCBI Taxonomy" id="1515746"/>
    <lineage>
        <taxon>Bacteria</taxon>
        <taxon>Pseudomonadati</taxon>
        <taxon>Pseudomonadota</taxon>
        <taxon>Gammaproteobacteria</taxon>
        <taxon>Alteromonadales</taxon>
        <taxon>Shewanellaceae</taxon>
        <taxon>Shewanella</taxon>
    </lineage>
</organism>
<protein>
    <recommendedName>
        <fullName evidence="8">Acetyl-CoA carboxylase</fullName>
    </recommendedName>
</protein>
<evidence type="ECO:0000313" key="6">
    <source>
        <dbReference type="EMBL" id="KFZ37755.1"/>
    </source>
</evidence>
<dbReference type="RefSeq" id="WP_037441559.1">
    <property type="nucleotide sequence ID" value="NZ_JPEO01000004.1"/>
</dbReference>
<dbReference type="InterPro" id="IPR012878">
    <property type="entry name" value="Beta-AFase-like_GH127_cat"/>
</dbReference>
<evidence type="ECO:0000256" key="2">
    <source>
        <dbReference type="SAM" id="SignalP"/>
    </source>
</evidence>
<feature type="domain" description="Non-reducing end beta-L-arabinofuranosidase-like GH127 catalytic" evidence="3">
    <location>
        <begin position="61"/>
        <end position="449"/>
    </location>
</feature>
<dbReference type="InterPro" id="IPR046544">
    <property type="entry name" value="GH146_SB_dom"/>
</dbReference>
<dbReference type="EMBL" id="JPEO01000004">
    <property type="protein sequence ID" value="KFZ37755.1"/>
    <property type="molecule type" value="Genomic_DNA"/>
</dbReference>
<evidence type="ECO:0000256" key="1">
    <source>
        <dbReference type="ARBA" id="ARBA00022729"/>
    </source>
</evidence>
<dbReference type="InterPro" id="IPR049046">
    <property type="entry name" value="Beta-AFase-like_GH127_middle"/>
</dbReference>
<dbReference type="PANTHER" id="PTHR31151:SF0">
    <property type="entry name" value="PROLINE-TRNA LIGASE (DUF1680)"/>
    <property type="match status" value="1"/>
</dbReference>
<dbReference type="InterPro" id="IPR006311">
    <property type="entry name" value="TAT_signal"/>
</dbReference>
<dbReference type="SUPFAM" id="SSF48208">
    <property type="entry name" value="Six-hairpin glycosidases"/>
    <property type="match status" value="1"/>
</dbReference>
<dbReference type="OrthoDB" id="9757939at2"/>
<dbReference type="GO" id="GO:0005975">
    <property type="term" value="P:carbohydrate metabolic process"/>
    <property type="evidence" value="ECO:0007669"/>
    <property type="project" value="InterPro"/>
</dbReference>
<accession>A0A094JCV2</accession>
<proteinExistence type="predicted"/>
<evidence type="ECO:0000259" key="5">
    <source>
        <dbReference type="Pfam" id="PF20736"/>
    </source>
</evidence>
<evidence type="ECO:0008006" key="8">
    <source>
        <dbReference type="Google" id="ProtNLM"/>
    </source>
</evidence>
<dbReference type="STRING" id="1515746.HR45_07815"/>
<name>A0A094JCV2_9GAMM</name>
<dbReference type="PROSITE" id="PS51318">
    <property type="entry name" value="TAT"/>
    <property type="match status" value="1"/>
</dbReference>
<feature type="domain" description="Non-reducing end beta-L-arabinofuranosidase-like GH127 middle" evidence="5">
    <location>
        <begin position="459"/>
        <end position="552"/>
    </location>
</feature>
<dbReference type="Pfam" id="PF20620">
    <property type="entry name" value="DUF6805"/>
    <property type="match status" value="1"/>
</dbReference>
<dbReference type="PANTHER" id="PTHR31151">
    <property type="entry name" value="PROLINE-TRNA LIGASE (DUF1680)"/>
    <property type="match status" value="1"/>
</dbReference>
<dbReference type="InterPro" id="IPR008928">
    <property type="entry name" value="6-hairpin_glycosidase_sf"/>
</dbReference>
<feature type="signal peptide" evidence="2">
    <location>
        <begin position="1"/>
        <end position="30"/>
    </location>
</feature>
<dbReference type="Pfam" id="PF20736">
    <property type="entry name" value="Glyco_hydro127M"/>
    <property type="match status" value="1"/>
</dbReference>
<gene>
    <name evidence="6" type="ORF">HR45_07815</name>
</gene>
<evidence type="ECO:0000259" key="4">
    <source>
        <dbReference type="Pfam" id="PF20620"/>
    </source>
</evidence>
<feature type="chain" id="PRO_5001900116" description="Acetyl-CoA carboxylase" evidence="2">
    <location>
        <begin position="31"/>
        <end position="807"/>
    </location>
</feature>
<sequence length="807" mass="89591">MCQLCFSRQRRQLLKGGAAVAAAASLPLTACSQSPVASTATTPKIPLKPLPNTALPVPLAAVRLLDSDFKRAVDANHRYLLELEPDRLLHNFRLFAGLTPKGEVYGGWEGDTIAGHSLGHYMSALALLYAQTGEPQAKQRLQYIVSELTEVQQAQGDGYVAGFTRKRKDGSIVDGKEIFAEIRAGDIRSAGFDLNGCWVPLYNWHKLYAGLFDAEQYCGIKAALPIALKLGEYIEAVFAPLTEAQLQRVLDCEHGGINESFAELYARTKDERWLKLALRLHHHKVLDPLAAKTDQLANHHANTQIPKIIGLARIHELTGASTPATAANFFWQTVTQHHSYVIGGNADREYFSAPDTIANHITEQTCEACNSYNMLKLTRHLYSWQVDGRYFDFYERAHLNHILAQIDPANGMVTYMTPLMSGAVREYSTPFDSFWCCVGSGMESHAKHGDSIWWQQDDTLLVNLFIASTVNVSGKGKLRLDTQYPYAGKVAVTVEQAERAFTLALRIPAWVGDAWQLSVNGKQVTQANVDRGYVAVSRRWQAGDLVELTLPMQLRFETAAGSDKLVALLRGPMVLAADLGGEHEDYGGTAPALVGSDLDSKFETIDASKAAFISQGIGRPHDMTFVPFYAQHHRRSAVYFERFSDAGWADAEVAYAAEQARLQDLANRSVDVMHLGEMQPERNHQLESEISYPVVYRGRAGRDARSGGFFSFTMQAADGPLKLQASYWGEERQREFYILVEGERIASQTLNFDQPGQFFDVVYDIPERLTRGKAQINVRFEPKAGNSAGPVFGVLLFKPKTRQPLII</sequence>
<keyword evidence="7" id="KW-1185">Reference proteome</keyword>
<feature type="domain" description="Glycoside hydrolase GH146 substrate-binding" evidence="4">
    <location>
        <begin position="665"/>
        <end position="796"/>
    </location>
</feature>
<dbReference type="Pfam" id="PF10518">
    <property type="entry name" value="TAT_signal"/>
    <property type="match status" value="1"/>
</dbReference>
<dbReference type="Pfam" id="PF07944">
    <property type="entry name" value="Beta-AFase-like_GH127_cat"/>
    <property type="match status" value="1"/>
</dbReference>
<evidence type="ECO:0000313" key="7">
    <source>
        <dbReference type="Proteomes" id="UP000029264"/>
    </source>
</evidence>
<dbReference type="AlphaFoldDB" id="A0A094JCV2"/>
<evidence type="ECO:0000259" key="3">
    <source>
        <dbReference type="Pfam" id="PF07944"/>
    </source>
</evidence>
<dbReference type="Proteomes" id="UP000029264">
    <property type="component" value="Unassembled WGS sequence"/>
</dbReference>
<comment type="caution">
    <text evidence="6">The sequence shown here is derived from an EMBL/GenBank/DDBJ whole genome shotgun (WGS) entry which is preliminary data.</text>
</comment>
<dbReference type="InterPro" id="IPR019546">
    <property type="entry name" value="TAT_signal_bac_arc"/>
</dbReference>
<keyword evidence="1 2" id="KW-0732">Signal</keyword>
<dbReference type="eggNOG" id="COG3533">
    <property type="taxonomic scope" value="Bacteria"/>
</dbReference>
<reference evidence="6 7" key="1">
    <citation type="submission" date="2014-06" db="EMBL/GenBank/DDBJ databases">
        <title>Shewanella sp. YQH10.</title>
        <authorList>
            <person name="Liu Y."/>
            <person name="Zeng R."/>
        </authorList>
    </citation>
    <scope>NUCLEOTIDE SEQUENCE [LARGE SCALE GENOMIC DNA]</scope>
    <source>
        <strain evidence="6 7">YQH10</strain>
    </source>
</reference>